<reference evidence="1" key="1">
    <citation type="submission" date="2021-06" db="EMBL/GenBank/DDBJ databases">
        <authorList>
            <person name="Hodson N. C."/>
            <person name="Mongue J. A."/>
            <person name="Jaron S. K."/>
        </authorList>
    </citation>
    <scope>NUCLEOTIDE SEQUENCE</scope>
</reference>
<sequence length="26" mass="3148">KEYFQHSTVMLIERGLAKRSWITSYC</sequence>
<name>A0A8J2LYG5_9HEXA</name>
<gene>
    <name evidence="1" type="ORF">AFUS01_LOCUS40741</name>
</gene>
<evidence type="ECO:0000313" key="2">
    <source>
        <dbReference type="Proteomes" id="UP000708208"/>
    </source>
</evidence>
<organism evidence="1 2">
    <name type="scientific">Allacma fusca</name>
    <dbReference type="NCBI Taxonomy" id="39272"/>
    <lineage>
        <taxon>Eukaryota</taxon>
        <taxon>Metazoa</taxon>
        <taxon>Ecdysozoa</taxon>
        <taxon>Arthropoda</taxon>
        <taxon>Hexapoda</taxon>
        <taxon>Collembola</taxon>
        <taxon>Symphypleona</taxon>
        <taxon>Sminthuridae</taxon>
        <taxon>Allacma</taxon>
    </lineage>
</organism>
<proteinExistence type="predicted"/>
<keyword evidence="2" id="KW-1185">Reference proteome</keyword>
<dbReference type="EMBL" id="CAJVCH010558309">
    <property type="protein sequence ID" value="CAG7830975.1"/>
    <property type="molecule type" value="Genomic_DNA"/>
</dbReference>
<dbReference type="AlphaFoldDB" id="A0A8J2LYG5"/>
<accession>A0A8J2LYG5</accession>
<protein>
    <submittedName>
        <fullName evidence="1">Uncharacterized protein</fullName>
    </submittedName>
</protein>
<comment type="caution">
    <text evidence="1">The sequence shown here is derived from an EMBL/GenBank/DDBJ whole genome shotgun (WGS) entry which is preliminary data.</text>
</comment>
<dbReference type="Proteomes" id="UP000708208">
    <property type="component" value="Unassembled WGS sequence"/>
</dbReference>
<evidence type="ECO:0000313" key="1">
    <source>
        <dbReference type="EMBL" id="CAG7830975.1"/>
    </source>
</evidence>
<feature type="non-terminal residue" evidence="1">
    <location>
        <position position="26"/>
    </location>
</feature>